<dbReference type="EMBL" id="UFQT01000063">
    <property type="protein sequence ID" value="SSX19252.1"/>
    <property type="molecule type" value="Genomic_DNA"/>
</dbReference>
<accession>A0A336LMG2</accession>
<gene>
    <name evidence="1" type="primary">CSON013017</name>
</gene>
<protein>
    <submittedName>
        <fullName evidence="1">CSON013017 protein</fullName>
    </submittedName>
</protein>
<sequence length="141" mass="16106">MANLSLLSNYDICPCISIQLQLCDFLEKLFDLQTLYLYQDGTYGNHIGHANFLEAPQFLMRLMAQLYLVGSAANSSILERKSDGGSYGLYGRRYPLFSNDVPNESIRGPFSCGLGFRGRNSLILFELAYRIKYFKRKRGKH</sequence>
<name>A0A336LMG2_CULSO</name>
<proteinExistence type="predicted"/>
<dbReference type="VEuPathDB" id="VectorBase:CSON013017"/>
<dbReference type="AlphaFoldDB" id="A0A336LMG2"/>
<organism evidence="1">
    <name type="scientific">Culicoides sonorensis</name>
    <name type="common">Biting midge</name>
    <dbReference type="NCBI Taxonomy" id="179676"/>
    <lineage>
        <taxon>Eukaryota</taxon>
        <taxon>Metazoa</taxon>
        <taxon>Ecdysozoa</taxon>
        <taxon>Arthropoda</taxon>
        <taxon>Hexapoda</taxon>
        <taxon>Insecta</taxon>
        <taxon>Pterygota</taxon>
        <taxon>Neoptera</taxon>
        <taxon>Endopterygota</taxon>
        <taxon>Diptera</taxon>
        <taxon>Nematocera</taxon>
        <taxon>Chironomoidea</taxon>
        <taxon>Ceratopogonidae</taxon>
        <taxon>Ceratopogoninae</taxon>
        <taxon>Culicoides</taxon>
        <taxon>Monoculicoides</taxon>
    </lineage>
</organism>
<evidence type="ECO:0000313" key="1">
    <source>
        <dbReference type="EMBL" id="SSX19252.1"/>
    </source>
</evidence>
<reference evidence="1" key="1">
    <citation type="submission" date="2018-07" db="EMBL/GenBank/DDBJ databases">
        <authorList>
            <person name="Quirk P.G."/>
            <person name="Krulwich T.A."/>
        </authorList>
    </citation>
    <scope>NUCLEOTIDE SEQUENCE</scope>
</reference>